<feature type="compositionally biased region" description="Low complexity" evidence="1">
    <location>
        <begin position="45"/>
        <end position="60"/>
    </location>
</feature>
<feature type="compositionally biased region" description="Polar residues" evidence="1">
    <location>
        <begin position="779"/>
        <end position="811"/>
    </location>
</feature>
<evidence type="ECO:0000256" key="1">
    <source>
        <dbReference type="SAM" id="MobiDB-lite"/>
    </source>
</evidence>
<feature type="compositionally biased region" description="Polar residues" evidence="1">
    <location>
        <begin position="1070"/>
        <end position="1084"/>
    </location>
</feature>
<dbReference type="PROSITE" id="PS50003">
    <property type="entry name" value="PH_DOMAIN"/>
    <property type="match status" value="1"/>
</dbReference>
<dbReference type="Pfam" id="PF00169">
    <property type="entry name" value="PH"/>
    <property type="match status" value="1"/>
</dbReference>
<feature type="compositionally biased region" description="Low complexity" evidence="1">
    <location>
        <begin position="1269"/>
        <end position="1304"/>
    </location>
</feature>
<protein>
    <recommendedName>
        <fullName evidence="2">PH domain-containing protein</fullName>
    </recommendedName>
</protein>
<dbReference type="EMBL" id="MU855386">
    <property type="protein sequence ID" value="KAK3904726.1"/>
    <property type="molecule type" value="Genomic_DNA"/>
</dbReference>
<dbReference type="Proteomes" id="UP001303889">
    <property type="component" value="Unassembled WGS sequence"/>
</dbReference>
<feature type="compositionally biased region" description="Low complexity" evidence="1">
    <location>
        <begin position="1370"/>
        <end position="1380"/>
    </location>
</feature>
<feature type="compositionally biased region" description="Low complexity" evidence="1">
    <location>
        <begin position="1331"/>
        <end position="1344"/>
    </location>
</feature>
<feature type="compositionally biased region" description="Low complexity" evidence="1">
    <location>
        <begin position="23"/>
        <end position="32"/>
    </location>
</feature>
<gene>
    <name evidence="3" type="ORF">C8A05DRAFT_42242</name>
</gene>
<feature type="compositionally biased region" description="Basic and acidic residues" evidence="1">
    <location>
        <begin position="962"/>
        <end position="974"/>
    </location>
</feature>
<feature type="compositionally biased region" description="Low complexity" evidence="1">
    <location>
        <begin position="581"/>
        <end position="593"/>
    </location>
</feature>
<dbReference type="Pfam" id="PF25381">
    <property type="entry name" value="PH_26"/>
    <property type="match status" value="1"/>
</dbReference>
<feature type="domain" description="PH" evidence="2">
    <location>
        <begin position="177"/>
        <end position="295"/>
    </location>
</feature>
<feature type="compositionally biased region" description="Low complexity" evidence="1">
    <location>
        <begin position="1408"/>
        <end position="1424"/>
    </location>
</feature>
<name>A0AAN6MPI9_9PEZI</name>
<reference evidence="3" key="2">
    <citation type="submission" date="2023-05" db="EMBL/GenBank/DDBJ databases">
        <authorList>
            <consortium name="Lawrence Berkeley National Laboratory"/>
            <person name="Steindorff A."/>
            <person name="Hensen N."/>
            <person name="Bonometti L."/>
            <person name="Westerberg I."/>
            <person name="Brannstrom I.O."/>
            <person name="Guillou S."/>
            <person name="Cros-Aarteil S."/>
            <person name="Calhoun S."/>
            <person name="Haridas S."/>
            <person name="Kuo A."/>
            <person name="Mondo S."/>
            <person name="Pangilinan J."/>
            <person name="Riley R."/>
            <person name="Labutti K."/>
            <person name="Andreopoulos B."/>
            <person name="Lipzen A."/>
            <person name="Chen C."/>
            <person name="Yanf M."/>
            <person name="Daum C."/>
            <person name="Ng V."/>
            <person name="Clum A."/>
            <person name="Ohm R."/>
            <person name="Martin F."/>
            <person name="Silar P."/>
            <person name="Natvig D."/>
            <person name="Lalanne C."/>
            <person name="Gautier V."/>
            <person name="Ament-Velasquez S.L."/>
            <person name="Kruys A."/>
            <person name="Hutchinson M.I."/>
            <person name="Powell A.J."/>
            <person name="Barry K."/>
            <person name="Miller A.N."/>
            <person name="Grigoriev I.V."/>
            <person name="Debuchy R."/>
            <person name="Gladieux P."/>
            <person name="Thoren M.H."/>
            <person name="Johannesson H."/>
        </authorList>
    </citation>
    <scope>NUCLEOTIDE SEQUENCE</scope>
    <source>
        <strain evidence="3">CBS 103.79</strain>
    </source>
</reference>
<feature type="region of interest" description="Disordered" evidence="1">
    <location>
        <begin position="663"/>
        <end position="1175"/>
    </location>
</feature>
<accession>A0AAN6MPI9</accession>
<dbReference type="InterPro" id="IPR058155">
    <property type="entry name" value="Skg3/CAF120-like_PH"/>
</dbReference>
<dbReference type="Gene3D" id="2.30.29.30">
    <property type="entry name" value="Pleckstrin-homology domain (PH domain)/Phosphotyrosine-binding domain (PTB)"/>
    <property type="match status" value="1"/>
</dbReference>
<dbReference type="InterPro" id="IPR011993">
    <property type="entry name" value="PH-like_dom_sf"/>
</dbReference>
<feature type="compositionally biased region" description="Gly residues" evidence="1">
    <location>
        <begin position="1435"/>
        <end position="1461"/>
    </location>
</feature>
<dbReference type="SMART" id="SM00233">
    <property type="entry name" value="PH"/>
    <property type="match status" value="1"/>
</dbReference>
<evidence type="ECO:0000259" key="2">
    <source>
        <dbReference type="PROSITE" id="PS50003"/>
    </source>
</evidence>
<dbReference type="SUPFAM" id="SSF50729">
    <property type="entry name" value="PH domain-like"/>
    <property type="match status" value="1"/>
</dbReference>
<sequence length="1486" mass="159465">MGRNRVLSFIAQFSAPHHRDARTPTPTTSPKSDPFRGKPSPAPKPQLQQQQQSQHQQQQSPPQPHQLHHQSSPGSAESPLLAPTDSLQDSLPPTSDPPSASSAATTPSSDGEHAASPTSPTPPVDHSPSSSPARASKRSSRPLSMVQTYQPPVMAVNEQTLPELQPIFTLLNSHSNKLYQEGYFLKLDDQDSRGKPNPDRTWIECFAQLVGTVLSLWDAAELDAAGEDGEVLPKFINLTDASIKMIESLPTKSNDESPLQNILSISTAGRNRYLLHFNSHHSLIQWTSGIRLAMYEHSTLQEAYTGALVAGKGKTLNNINIVMERARQPVQEWVRVRFGAGVPWRRCFCVIEPPNEKEYQKAQKEFKKRNPYDRSHGPILKGDIKFYDSKKEAEKKKKHQRPIASITDAYSAYAIYPQAKELIDTSTLLKIEGDITIHSDPPSSTEGFVFIMPETHPAVSGFEMLLRTLFPTWDTFALYGRPGRLVASSLDNRSLMFAMPKQRRYGYLEVMDVSSLILTDGSPGWSEREWRKRLKELTGQRMAAIEDEVDNQSRSTSRNSKRLSYGAQNTGSRPKVGFADDGGSVRSSRSMSVTRPGQRNDSAPPDPNRERAPSAMAGHSRHSRHISDTQIGDVAGGFAFDTPSHPPPAIRNGPDRVRAFASDLASTPERVSSEDDSPMRGPMPGHLDGMRRLETPEPVTAPPAFAHSAGSRPQQKPNPSPEMRRATNRLSNTTLSQLARAGGGLGQEPYSDERHEPHYGNGSPDSGPRHNDHQGLAVQPQTSASAMEMNANINGSREVLTSPTSAYSHDSQAPPPPLRDPARKRSNSPLRGPQMDPRGNHPPPPFRPGLQGGPPSGGRRTPPPGPNRQQPFSPVQGGSPPIHRKPLPTRTTSLSRDQDQAGSPMSPQQSPPRNFAHPGAGPRFGQPSEFTPRPPPNGQRSAERVFDDASSTASPDYASTRRSSDTQESADRPRAGVLKVVGDGGSGASSVKDKDYDIPEINFGRTLNYGAPVLPGGSSTSSKGSQGHPLPAVPASGRKSPGLAAAFSSHSRQQSDDTVRRSIVWPGPSNGPSAENLASLQHSLQPRAPATALYTPHQRVPSSGTLTDARPTHSRHSSADLLTAVRPLGQSHSRHSSTDLLATGRPPSQGAGAVLSGGDPYKRPGSRGLLHSRNSSGDLLASARPASQGTNALFSAGEASSYLSAREQEHVARVTGSPLIAFASSKGPSQTQNGLVGAINARERERAQMRQGIGGQAVAQAIDQRQREQNQQAHRAAQAAFAQQQHHQQAQQQAQFAYQQARPQTPGGMSMGLGMDAGYGPPMMQARPQTPGGMSMMPGGPAPSVYAPSMVPGMNVRSHSPGPGVGMMSPRQFPPQQQQQRPPPQGAGWGRQGPPPPSPGMGVGMGMGMPPMGYGMQQQGGRPQSPALPPPQGQFAGGPRPGTPGGMGGMGRPGTPGGMGGMMARPGTPGTPGRMQMQMGYQGQAF</sequence>
<proteinExistence type="predicted"/>
<organism evidence="3 4">
    <name type="scientific">Staphylotrichum tortipilum</name>
    <dbReference type="NCBI Taxonomy" id="2831512"/>
    <lineage>
        <taxon>Eukaryota</taxon>
        <taxon>Fungi</taxon>
        <taxon>Dikarya</taxon>
        <taxon>Ascomycota</taxon>
        <taxon>Pezizomycotina</taxon>
        <taxon>Sordariomycetes</taxon>
        <taxon>Sordariomycetidae</taxon>
        <taxon>Sordariales</taxon>
        <taxon>Chaetomiaceae</taxon>
        <taxon>Staphylotrichum</taxon>
    </lineage>
</organism>
<feature type="region of interest" description="Disordered" evidence="1">
    <location>
        <begin position="544"/>
        <end position="626"/>
    </location>
</feature>
<feature type="compositionally biased region" description="Polar residues" evidence="1">
    <location>
        <begin position="728"/>
        <end position="737"/>
    </location>
</feature>
<keyword evidence="4" id="KW-1185">Reference proteome</keyword>
<reference evidence="3" key="1">
    <citation type="journal article" date="2023" name="Mol. Phylogenet. Evol.">
        <title>Genome-scale phylogeny and comparative genomics of the fungal order Sordariales.</title>
        <authorList>
            <person name="Hensen N."/>
            <person name="Bonometti L."/>
            <person name="Westerberg I."/>
            <person name="Brannstrom I.O."/>
            <person name="Guillou S."/>
            <person name="Cros-Aarteil S."/>
            <person name="Calhoun S."/>
            <person name="Haridas S."/>
            <person name="Kuo A."/>
            <person name="Mondo S."/>
            <person name="Pangilinan J."/>
            <person name="Riley R."/>
            <person name="LaButti K."/>
            <person name="Andreopoulos B."/>
            <person name="Lipzen A."/>
            <person name="Chen C."/>
            <person name="Yan M."/>
            <person name="Daum C."/>
            <person name="Ng V."/>
            <person name="Clum A."/>
            <person name="Steindorff A."/>
            <person name="Ohm R.A."/>
            <person name="Martin F."/>
            <person name="Silar P."/>
            <person name="Natvig D.O."/>
            <person name="Lalanne C."/>
            <person name="Gautier V."/>
            <person name="Ament-Velasquez S.L."/>
            <person name="Kruys A."/>
            <person name="Hutchinson M.I."/>
            <person name="Powell A.J."/>
            <person name="Barry K."/>
            <person name="Miller A.N."/>
            <person name="Grigoriev I.V."/>
            <person name="Debuchy R."/>
            <person name="Gladieux P."/>
            <person name="Hiltunen Thoren M."/>
            <person name="Johannesson H."/>
        </authorList>
    </citation>
    <scope>NUCLEOTIDE SEQUENCE</scope>
    <source>
        <strain evidence="3">CBS 103.79</strain>
    </source>
</reference>
<feature type="compositionally biased region" description="Low complexity" evidence="1">
    <location>
        <begin position="1462"/>
        <end position="1486"/>
    </location>
</feature>
<comment type="caution">
    <text evidence="3">The sequence shown here is derived from an EMBL/GenBank/DDBJ whole genome shotgun (WGS) entry which is preliminary data.</text>
</comment>
<dbReference type="InterPro" id="IPR001849">
    <property type="entry name" value="PH_domain"/>
</dbReference>
<feature type="region of interest" description="Disordered" evidence="1">
    <location>
        <begin position="1"/>
        <end position="144"/>
    </location>
</feature>
<evidence type="ECO:0000313" key="4">
    <source>
        <dbReference type="Proteomes" id="UP001303889"/>
    </source>
</evidence>
<feature type="compositionally biased region" description="Polar residues" evidence="1">
    <location>
        <begin position="889"/>
        <end position="912"/>
    </location>
</feature>
<feature type="compositionally biased region" description="Low complexity" evidence="1">
    <location>
        <begin position="1016"/>
        <end position="1027"/>
    </location>
</feature>
<evidence type="ECO:0000313" key="3">
    <source>
        <dbReference type="EMBL" id="KAK3904726.1"/>
    </source>
</evidence>
<feature type="compositionally biased region" description="Low complexity" evidence="1">
    <location>
        <begin position="89"/>
        <end position="109"/>
    </location>
</feature>
<dbReference type="FunFam" id="2.30.29.30:FF:000203">
    <property type="entry name" value="PH domain-containing protein"/>
    <property type="match status" value="1"/>
</dbReference>
<feature type="region of interest" description="Disordered" evidence="1">
    <location>
        <begin position="1267"/>
        <end position="1486"/>
    </location>
</feature>